<comment type="caution">
    <text evidence="1">The sequence shown here is derived from an EMBL/GenBank/DDBJ whole genome shotgun (WGS) entry which is preliminary data.</text>
</comment>
<proteinExistence type="predicted"/>
<name>A0AAE1RJB7_9SOLA</name>
<organism evidence="1 2">
    <name type="scientific">Anisodus tanguticus</name>
    <dbReference type="NCBI Taxonomy" id="243964"/>
    <lineage>
        <taxon>Eukaryota</taxon>
        <taxon>Viridiplantae</taxon>
        <taxon>Streptophyta</taxon>
        <taxon>Embryophyta</taxon>
        <taxon>Tracheophyta</taxon>
        <taxon>Spermatophyta</taxon>
        <taxon>Magnoliopsida</taxon>
        <taxon>eudicotyledons</taxon>
        <taxon>Gunneridae</taxon>
        <taxon>Pentapetalae</taxon>
        <taxon>asterids</taxon>
        <taxon>lamiids</taxon>
        <taxon>Solanales</taxon>
        <taxon>Solanaceae</taxon>
        <taxon>Solanoideae</taxon>
        <taxon>Hyoscyameae</taxon>
        <taxon>Anisodus</taxon>
    </lineage>
</organism>
<accession>A0AAE1RJB7</accession>
<keyword evidence="2" id="KW-1185">Reference proteome</keyword>
<gene>
    <name evidence="1" type="ORF">RND71_027481</name>
</gene>
<dbReference type="EMBL" id="JAVYJV010000015">
    <property type="protein sequence ID" value="KAK4351963.1"/>
    <property type="molecule type" value="Genomic_DNA"/>
</dbReference>
<reference evidence="1" key="1">
    <citation type="submission" date="2023-12" db="EMBL/GenBank/DDBJ databases">
        <title>Genome assembly of Anisodus tanguticus.</title>
        <authorList>
            <person name="Wang Y.-J."/>
        </authorList>
    </citation>
    <scope>NUCLEOTIDE SEQUENCE</scope>
    <source>
        <strain evidence="1">KB-2021</strain>
        <tissue evidence="1">Leaf</tissue>
    </source>
</reference>
<protein>
    <submittedName>
        <fullName evidence="1">Uncharacterized protein</fullName>
    </submittedName>
</protein>
<evidence type="ECO:0000313" key="2">
    <source>
        <dbReference type="Proteomes" id="UP001291623"/>
    </source>
</evidence>
<evidence type="ECO:0000313" key="1">
    <source>
        <dbReference type="EMBL" id="KAK4351963.1"/>
    </source>
</evidence>
<dbReference type="Proteomes" id="UP001291623">
    <property type="component" value="Unassembled WGS sequence"/>
</dbReference>
<dbReference type="AlphaFoldDB" id="A0AAE1RJB7"/>
<sequence>MKNKATRGFVVGQMTQRMMPSNNHIVNLAFDLASFLKTSNVFKIGSCYIN</sequence>